<dbReference type="AlphaFoldDB" id="A0A3Q7F8G9"/>
<keyword evidence="2" id="KW-1185">Reference proteome</keyword>
<dbReference type="Proteomes" id="UP000004994">
    <property type="component" value="Chromosome 2"/>
</dbReference>
<dbReference type="InParanoid" id="A0A3Q7F8G9"/>
<name>A0A3Q7F8G9_SOLLC</name>
<reference evidence="1" key="1">
    <citation type="journal article" date="2012" name="Nature">
        <title>The tomato genome sequence provides insights into fleshy fruit evolution.</title>
        <authorList>
            <consortium name="Tomato Genome Consortium"/>
        </authorList>
    </citation>
    <scope>NUCLEOTIDE SEQUENCE [LARGE SCALE GENOMIC DNA]</scope>
    <source>
        <strain evidence="1">cv. Heinz 1706</strain>
    </source>
</reference>
<proteinExistence type="predicted"/>
<dbReference type="Gramene" id="Solyc02g087315.1.1">
    <property type="protein sequence ID" value="Solyc02g087315.1.1"/>
    <property type="gene ID" value="Solyc02g087315.1"/>
</dbReference>
<sequence>MGNNMCNPKFPLSTLQQVSIAIGIGTCYVKVDDNVKKLCSVCASSPEVVLSFDGVSRDGQILVLLQDVHVHCIPGSSFAKIYFLYLCRVPKKGRAGTTSKYNISDDMHALPHKLWLKSRGSELLDIGCFLLEIGTKITGGQMDISLFVMLLRPTSSMVANALQSHKGSVLISQKEMERGAGA</sequence>
<reference evidence="1" key="2">
    <citation type="submission" date="2019-01" db="UniProtKB">
        <authorList>
            <consortium name="EnsemblPlants"/>
        </authorList>
    </citation>
    <scope>IDENTIFICATION</scope>
    <source>
        <strain evidence="1">cv. Heinz 1706</strain>
    </source>
</reference>
<protein>
    <submittedName>
        <fullName evidence="1">Uncharacterized protein</fullName>
    </submittedName>
</protein>
<organism evidence="1">
    <name type="scientific">Solanum lycopersicum</name>
    <name type="common">Tomato</name>
    <name type="synonym">Lycopersicon esculentum</name>
    <dbReference type="NCBI Taxonomy" id="4081"/>
    <lineage>
        <taxon>Eukaryota</taxon>
        <taxon>Viridiplantae</taxon>
        <taxon>Streptophyta</taxon>
        <taxon>Embryophyta</taxon>
        <taxon>Tracheophyta</taxon>
        <taxon>Spermatophyta</taxon>
        <taxon>Magnoliopsida</taxon>
        <taxon>eudicotyledons</taxon>
        <taxon>Gunneridae</taxon>
        <taxon>Pentapetalae</taxon>
        <taxon>asterids</taxon>
        <taxon>lamiids</taxon>
        <taxon>Solanales</taxon>
        <taxon>Solanaceae</taxon>
        <taxon>Solanoideae</taxon>
        <taxon>Solaneae</taxon>
        <taxon>Solanum</taxon>
        <taxon>Solanum subgen. Lycopersicon</taxon>
    </lineage>
</organism>
<dbReference type="EnsemblPlants" id="Solyc02g087315.1.1">
    <property type="protein sequence ID" value="Solyc02g087315.1.1"/>
    <property type="gene ID" value="Solyc02g087315.1"/>
</dbReference>
<evidence type="ECO:0000313" key="1">
    <source>
        <dbReference type="EnsemblPlants" id="Solyc02g087315.1.1"/>
    </source>
</evidence>
<accession>A0A3Q7F8G9</accession>
<evidence type="ECO:0000313" key="2">
    <source>
        <dbReference type="Proteomes" id="UP000004994"/>
    </source>
</evidence>